<dbReference type="PANTHER" id="PTHR33048">
    <property type="entry name" value="PTH11-LIKE INTEGRAL MEMBRANE PROTEIN (AFU_ORTHOLOGUE AFUA_5G11245)"/>
    <property type="match status" value="1"/>
</dbReference>
<dbReference type="PANTHER" id="PTHR33048:SF165">
    <property type="entry name" value="INTEGRAL MEMBRANE PROTEIN"/>
    <property type="match status" value="1"/>
</dbReference>
<feature type="transmembrane region" description="Helical" evidence="7">
    <location>
        <begin position="120"/>
        <end position="141"/>
    </location>
</feature>
<comment type="subcellular location">
    <subcellularLocation>
        <location evidence="1">Membrane</location>
        <topology evidence="1">Multi-pass membrane protein</topology>
    </subcellularLocation>
</comment>
<dbReference type="InterPro" id="IPR052337">
    <property type="entry name" value="SAT4-like"/>
</dbReference>
<dbReference type="InterPro" id="IPR049326">
    <property type="entry name" value="Rhodopsin_dom_fungi"/>
</dbReference>
<reference evidence="9" key="1">
    <citation type="submission" date="2022-12" db="EMBL/GenBank/DDBJ databases">
        <authorList>
            <person name="Petersen C."/>
        </authorList>
    </citation>
    <scope>NUCLEOTIDE SEQUENCE</scope>
    <source>
        <strain evidence="9">IBT 16125</strain>
    </source>
</reference>
<feature type="region of interest" description="Disordered" evidence="6">
    <location>
        <begin position="384"/>
        <end position="417"/>
    </location>
</feature>
<dbReference type="GO" id="GO:0016020">
    <property type="term" value="C:membrane"/>
    <property type="evidence" value="ECO:0007669"/>
    <property type="project" value="UniProtKB-SubCell"/>
</dbReference>
<dbReference type="RefSeq" id="XP_056766545.1">
    <property type="nucleotide sequence ID" value="XM_056907927.1"/>
</dbReference>
<evidence type="ECO:0000313" key="9">
    <source>
        <dbReference type="EMBL" id="KAJ5453589.1"/>
    </source>
</evidence>
<evidence type="ECO:0000256" key="3">
    <source>
        <dbReference type="ARBA" id="ARBA00022989"/>
    </source>
</evidence>
<protein>
    <recommendedName>
        <fullName evidence="8">Rhodopsin domain-containing protein</fullName>
    </recommendedName>
</protein>
<feature type="transmembrane region" description="Helical" evidence="7">
    <location>
        <begin position="203"/>
        <end position="222"/>
    </location>
</feature>
<organism evidence="9 10">
    <name type="scientific">Penicillium daleae</name>
    <dbReference type="NCBI Taxonomy" id="63821"/>
    <lineage>
        <taxon>Eukaryota</taxon>
        <taxon>Fungi</taxon>
        <taxon>Dikarya</taxon>
        <taxon>Ascomycota</taxon>
        <taxon>Pezizomycotina</taxon>
        <taxon>Eurotiomycetes</taxon>
        <taxon>Eurotiomycetidae</taxon>
        <taxon>Eurotiales</taxon>
        <taxon>Aspergillaceae</taxon>
        <taxon>Penicillium</taxon>
    </lineage>
</organism>
<keyword evidence="4 7" id="KW-0472">Membrane</keyword>
<feature type="domain" description="Rhodopsin" evidence="8">
    <location>
        <begin position="26"/>
        <end position="293"/>
    </location>
</feature>
<evidence type="ECO:0000259" key="8">
    <source>
        <dbReference type="Pfam" id="PF20684"/>
    </source>
</evidence>
<evidence type="ECO:0000256" key="4">
    <source>
        <dbReference type="ARBA" id="ARBA00023136"/>
    </source>
</evidence>
<evidence type="ECO:0000256" key="2">
    <source>
        <dbReference type="ARBA" id="ARBA00022692"/>
    </source>
</evidence>
<comment type="caution">
    <text evidence="9">The sequence shown here is derived from an EMBL/GenBank/DDBJ whole genome shotgun (WGS) entry which is preliminary data.</text>
</comment>
<dbReference type="Pfam" id="PF20684">
    <property type="entry name" value="Fung_rhodopsin"/>
    <property type="match status" value="1"/>
</dbReference>
<keyword evidence="2 7" id="KW-0812">Transmembrane</keyword>
<feature type="transmembrane region" description="Helical" evidence="7">
    <location>
        <begin position="171"/>
        <end position="191"/>
    </location>
</feature>
<proteinExistence type="inferred from homology"/>
<comment type="similarity">
    <text evidence="5">Belongs to the SAT4 family.</text>
</comment>
<feature type="transmembrane region" description="Helical" evidence="7">
    <location>
        <begin position="6"/>
        <end position="30"/>
    </location>
</feature>
<gene>
    <name evidence="9" type="ORF">N7458_004545</name>
</gene>
<keyword evidence="10" id="KW-1185">Reference proteome</keyword>
<evidence type="ECO:0000313" key="10">
    <source>
        <dbReference type="Proteomes" id="UP001213681"/>
    </source>
</evidence>
<name>A0AAD6C8L6_9EURO</name>
<dbReference type="GeneID" id="81598170"/>
<accession>A0AAD6C8L6</accession>
<evidence type="ECO:0000256" key="5">
    <source>
        <dbReference type="ARBA" id="ARBA00038359"/>
    </source>
</evidence>
<evidence type="ECO:0000256" key="1">
    <source>
        <dbReference type="ARBA" id="ARBA00004141"/>
    </source>
</evidence>
<feature type="transmembrane region" description="Helical" evidence="7">
    <location>
        <begin position="87"/>
        <end position="108"/>
    </location>
</feature>
<evidence type="ECO:0000256" key="7">
    <source>
        <dbReference type="SAM" id="Phobius"/>
    </source>
</evidence>
<dbReference type="EMBL" id="JAPVEA010000005">
    <property type="protein sequence ID" value="KAJ5453589.1"/>
    <property type="molecule type" value="Genomic_DNA"/>
</dbReference>
<dbReference type="AlphaFoldDB" id="A0AAD6C8L6"/>
<sequence length="417" mass="46183">MAAGMSAAVLMVTWTETCIGLIFLTMRFLSSWKFTGQFRWDFGIAALTVVTQTTAQVFLQLSVRAGMGNHAADLSDESLVVALKWGWAFQLLAIGASMLGKLAILAFLMQVRGRHASKPWLLIILGVLIFAINITVMGTILGQCSPMEKLWNDALPGTCDPGRKMNQNYSFFQASFNVFCDAALATYPVHLFWSLQMKWRIKVALSILMGLGWMYVLLLLLLTPNVKYPGLTQAVLENRAAVCSAFKCYELKALTETNDITYAQSPLLIWASTEAWIVTVVGCVPPIRPLMERVLQHLGFTSKKTSSRYNDQRHGTYVVYGTNQSHIISHSTHQRDRKALGRGEDDLDWVELPDRRTSTDSKGHIMNDTNIIVTTEFRTQFEDRELPDARSSNGSQTSAGGGGGGVREAGTDIKSVI</sequence>
<evidence type="ECO:0000256" key="6">
    <source>
        <dbReference type="SAM" id="MobiDB-lite"/>
    </source>
</evidence>
<dbReference type="Proteomes" id="UP001213681">
    <property type="component" value="Unassembled WGS sequence"/>
</dbReference>
<keyword evidence="3 7" id="KW-1133">Transmembrane helix</keyword>
<reference evidence="9" key="2">
    <citation type="journal article" date="2023" name="IMA Fungus">
        <title>Comparative genomic study of the Penicillium genus elucidates a diverse pangenome and 15 lateral gene transfer events.</title>
        <authorList>
            <person name="Petersen C."/>
            <person name="Sorensen T."/>
            <person name="Nielsen M.R."/>
            <person name="Sondergaard T.E."/>
            <person name="Sorensen J.L."/>
            <person name="Fitzpatrick D.A."/>
            <person name="Frisvad J.C."/>
            <person name="Nielsen K.L."/>
        </authorList>
    </citation>
    <scope>NUCLEOTIDE SEQUENCE</scope>
    <source>
        <strain evidence="9">IBT 16125</strain>
    </source>
</reference>